<feature type="coiled-coil region" evidence="1">
    <location>
        <begin position="176"/>
        <end position="294"/>
    </location>
</feature>
<dbReference type="EMBL" id="OY288114">
    <property type="protein sequence ID" value="CAJ0876085.1"/>
    <property type="molecule type" value="Genomic_DNA"/>
</dbReference>
<proteinExistence type="predicted"/>
<feature type="transmembrane region" description="Helical" evidence="2">
    <location>
        <begin position="6"/>
        <end position="27"/>
    </location>
</feature>
<keyword evidence="2" id="KW-0472">Membrane</keyword>
<evidence type="ECO:0000313" key="3">
    <source>
        <dbReference type="EMBL" id="CAJ0876085.1"/>
    </source>
</evidence>
<keyword evidence="2" id="KW-0812">Transmembrane</keyword>
<accession>A0AA48M2I5</accession>
<name>A0AA48M2I5_9ZZZZ</name>
<keyword evidence="1" id="KW-0175">Coiled coil</keyword>
<keyword evidence="2" id="KW-1133">Transmembrane helix</keyword>
<evidence type="ECO:0000256" key="2">
    <source>
        <dbReference type="SAM" id="Phobius"/>
    </source>
</evidence>
<gene>
    <name evidence="3" type="ORF">AMST5_02753</name>
</gene>
<evidence type="ECO:0000256" key="1">
    <source>
        <dbReference type="SAM" id="Coils"/>
    </source>
</evidence>
<organism evidence="3">
    <name type="scientific">freshwater sediment metagenome</name>
    <dbReference type="NCBI Taxonomy" id="556182"/>
    <lineage>
        <taxon>unclassified sequences</taxon>
        <taxon>metagenomes</taxon>
        <taxon>ecological metagenomes</taxon>
    </lineage>
</organism>
<reference evidence="3" key="1">
    <citation type="submission" date="2023-07" db="EMBL/GenBank/DDBJ databases">
        <authorList>
            <person name="Pelsma A.J. K."/>
        </authorList>
    </citation>
    <scope>NUCLEOTIDE SEQUENCE</scope>
</reference>
<feature type="coiled-coil region" evidence="1">
    <location>
        <begin position="85"/>
        <end position="119"/>
    </location>
</feature>
<protein>
    <submittedName>
        <fullName evidence="3">Uncharacterized protein</fullName>
    </submittedName>
</protein>
<dbReference type="AlphaFoldDB" id="A0AA48M2I5"/>
<sequence length="342" mass="38488">MIEQAMYFALGFLVAGLFTLLFLPAFWRRAMRLSMRRLQMLAPMSMEEVIAERDLLRAEFAVRERRMEQEIEAVKASKAFDMAAIGRHAARIAEAETALKKAEADNRDMALSLREAQKVLAERTDLLRSTELALNEMTERADRSVEGLRLLETDKEMLGREKEMESSRVVAHEAKIGAMHEQNTQLQRELEALRADLANVSATATRVPDLASDLVQTREALEIMQREKAALLKERDEARAALATEHERRKSEIERLENTLRLARDEGRDSADKLEAARADNAMLHGAVEALRAERAHQRRGNGADFVSEPPSQADVAALREALTQFGAKVAELSDTTPERVD</sequence>